<comment type="subcellular location">
    <subcellularLocation>
        <location evidence="1">Cell membrane</location>
        <topology evidence="1">Multi-pass membrane protein</topology>
    </subcellularLocation>
</comment>
<dbReference type="OrthoDB" id="9788113at2"/>
<feature type="transmembrane region" description="Helical" evidence="17">
    <location>
        <begin position="129"/>
        <end position="152"/>
    </location>
</feature>
<dbReference type="InterPro" id="IPR036197">
    <property type="entry name" value="NarG-like_sf"/>
</dbReference>
<feature type="transmembrane region" description="Helical" evidence="17">
    <location>
        <begin position="89"/>
        <end position="109"/>
    </location>
</feature>
<evidence type="ECO:0000256" key="7">
    <source>
        <dbReference type="ARBA" id="ARBA00022723"/>
    </source>
</evidence>
<feature type="domain" description="NarG-like" evidence="18">
    <location>
        <begin position="6"/>
        <end position="226"/>
    </location>
</feature>
<feature type="binding site" description="axial binding residue" evidence="16">
    <location>
        <position position="189"/>
    </location>
    <ligand>
        <name>heme b</name>
        <dbReference type="ChEBI" id="CHEBI:60344"/>
        <label>1</label>
    </ligand>
    <ligandPart>
        <name>Fe</name>
        <dbReference type="ChEBI" id="CHEBI:18248"/>
    </ligandPart>
</feature>
<dbReference type="GO" id="GO:0009055">
    <property type="term" value="F:electron transfer activity"/>
    <property type="evidence" value="ECO:0007669"/>
    <property type="project" value="TreeGrafter"/>
</dbReference>
<keyword evidence="8" id="KW-0249">Electron transport</keyword>
<evidence type="ECO:0000256" key="11">
    <source>
        <dbReference type="ARBA" id="ARBA00023004"/>
    </source>
</evidence>
<dbReference type="GO" id="GO:0160182">
    <property type="term" value="F:nitrate reductase (quinone) activity"/>
    <property type="evidence" value="ECO:0007669"/>
    <property type="project" value="UniProtKB-EC"/>
</dbReference>
<evidence type="ECO:0000256" key="10">
    <source>
        <dbReference type="ARBA" id="ARBA00023002"/>
    </source>
</evidence>
<evidence type="ECO:0000256" key="8">
    <source>
        <dbReference type="ARBA" id="ARBA00022982"/>
    </source>
</evidence>
<dbReference type="GO" id="GO:0009325">
    <property type="term" value="C:nitrate reductase complex"/>
    <property type="evidence" value="ECO:0007669"/>
    <property type="project" value="InterPro"/>
</dbReference>
<dbReference type="PANTHER" id="PTHR30598">
    <property type="entry name" value="NITRATE REDUCTASE PRIVATE CHAPERONE, REDOX ENZYME MATURATION PROTEIN REMP FAMILY"/>
    <property type="match status" value="1"/>
</dbReference>
<keyword evidence="5 16" id="KW-0349">Heme</keyword>
<dbReference type="EMBL" id="RJUK01000001">
    <property type="protein sequence ID" value="ROQ21207.1"/>
    <property type="molecule type" value="Genomic_DNA"/>
</dbReference>
<keyword evidence="4" id="KW-1003">Cell membrane</keyword>
<evidence type="ECO:0000256" key="13">
    <source>
        <dbReference type="ARBA" id="ARBA00023136"/>
    </source>
</evidence>
<feature type="transmembrane region" description="Helical" evidence="17">
    <location>
        <begin position="6"/>
        <end position="26"/>
    </location>
</feature>
<dbReference type="GO" id="GO:0042128">
    <property type="term" value="P:nitrate assimilation"/>
    <property type="evidence" value="ECO:0007669"/>
    <property type="project" value="UniProtKB-KW"/>
</dbReference>
<gene>
    <name evidence="19" type="ORF">EDC38_1830</name>
</gene>
<evidence type="ECO:0000256" key="14">
    <source>
        <dbReference type="ARBA" id="ARBA00048294"/>
    </source>
</evidence>
<dbReference type="Gene3D" id="1.20.950.20">
    <property type="entry name" value="Transmembrane di-heme cytochromes, Chain C"/>
    <property type="match status" value="1"/>
</dbReference>
<dbReference type="InterPro" id="IPR003816">
    <property type="entry name" value="Nitrate_red_gam"/>
</dbReference>
<evidence type="ECO:0000256" key="1">
    <source>
        <dbReference type="ARBA" id="ARBA00004651"/>
    </source>
</evidence>
<feature type="transmembrane region" description="Helical" evidence="17">
    <location>
        <begin position="47"/>
        <end position="69"/>
    </location>
</feature>
<keyword evidence="13 17" id="KW-0472">Membrane</keyword>
<dbReference type="EC" id="1.7.5.1" evidence="2"/>
<evidence type="ECO:0000256" key="4">
    <source>
        <dbReference type="ARBA" id="ARBA00022475"/>
    </source>
</evidence>
<dbReference type="Pfam" id="PF02665">
    <property type="entry name" value="Nitrate_red_gam"/>
    <property type="match status" value="1"/>
</dbReference>
<keyword evidence="10" id="KW-0560">Oxidoreductase</keyword>
<dbReference type="GO" id="GO:0046872">
    <property type="term" value="F:metal ion binding"/>
    <property type="evidence" value="ECO:0007669"/>
    <property type="project" value="UniProtKB-KW"/>
</dbReference>
<dbReference type="InterPro" id="IPR023234">
    <property type="entry name" value="NarG-like_domain"/>
</dbReference>
<keyword evidence="20" id="KW-1185">Reference proteome</keyword>
<dbReference type="PANTHER" id="PTHR30598:SF3">
    <property type="entry name" value="RESPIRATORY NITRATE REDUCTASE 1 GAMMA CHAIN"/>
    <property type="match status" value="1"/>
</dbReference>
<evidence type="ECO:0000256" key="5">
    <source>
        <dbReference type="ARBA" id="ARBA00022617"/>
    </source>
</evidence>
<dbReference type="GO" id="GO:0019645">
    <property type="term" value="P:anaerobic electron transport chain"/>
    <property type="evidence" value="ECO:0007669"/>
    <property type="project" value="UniProtKB-ARBA"/>
</dbReference>
<sequence>MSTFHLFAFGIYPYIALAVMFIGTWIRYDREQYTWKASSSQLLEKKWLRIGSIPFHIGIIGIFFGHLVGLLTPVEVWHLLGVSASAKQILAVVAGGLFGVLCLFGLVVLTLRRLFHPRIRPNSKPMDIVVLFLLLAQLLLGLASIFISVGHLDGAVMLQLMHWAQSIFLLRGLSGAEYIVGVHWIFKAHLVLGLTIFLLFPFTRLVHLLSVPVKYLGRNYQVVRRRARASM</sequence>
<dbReference type="Proteomes" id="UP000273643">
    <property type="component" value="Unassembled WGS sequence"/>
</dbReference>
<feature type="binding site" description="axial binding residue" evidence="16">
    <location>
        <position position="66"/>
    </location>
    <ligand>
        <name>heme b</name>
        <dbReference type="ChEBI" id="CHEBI:60344"/>
        <label>2</label>
    </ligand>
    <ligandPart>
        <name>Fe</name>
        <dbReference type="ChEBI" id="CHEBI:18248"/>
    </ligandPart>
</feature>
<evidence type="ECO:0000256" key="3">
    <source>
        <dbReference type="ARBA" id="ARBA00022448"/>
    </source>
</evidence>
<protein>
    <recommendedName>
        <fullName evidence="2">nitrate reductase (quinone)</fullName>
        <ecNumber evidence="2">1.7.5.1</ecNumber>
    </recommendedName>
</protein>
<dbReference type="GO" id="GO:0020037">
    <property type="term" value="F:heme binding"/>
    <property type="evidence" value="ECO:0007669"/>
    <property type="project" value="TreeGrafter"/>
</dbReference>
<dbReference type="AlphaFoldDB" id="A0A3N1P1U3"/>
<dbReference type="InterPro" id="IPR051936">
    <property type="entry name" value="Heme-iron_electron_transfer"/>
</dbReference>
<evidence type="ECO:0000256" key="9">
    <source>
        <dbReference type="ARBA" id="ARBA00022989"/>
    </source>
</evidence>
<dbReference type="SUPFAM" id="SSF103501">
    <property type="entry name" value="Respiratory nitrate reductase 1 gamma chain"/>
    <property type="match status" value="1"/>
</dbReference>
<keyword evidence="12" id="KW-0534">Nitrate assimilation</keyword>
<keyword evidence="11 16" id="KW-0408">Iron</keyword>
<evidence type="ECO:0000313" key="19">
    <source>
        <dbReference type="EMBL" id="ROQ21207.1"/>
    </source>
</evidence>
<feature type="binding site" description="axial binding residue" evidence="16">
    <location>
        <position position="207"/>
    </location>
    <ligand>
        <name>heme b</name>
        <dbReference type="ChEBI" id="CHEBI:60344"/>
        <label>1</label>
    </ligand>
    <ligandPart>
        <name>Fe</name>
        <dbReference type="ChEBI" id="CHEBI:18248"/>
    </ligandPart>
</feature>
<evidence type="ECO:0000256" key="6">
    <source>
        <dbReference type="ARBA" id="ARBA00022692"/>
    </source>
</evidence>
<keyword evidence="6 17" id="KW-0812">Transmembrane</keyword>
<keyword evidence="7" id="KW-0479">Metal-binding</keyword>
<comment type="catalytic activity">
    <reaction evidence="14">
        <text>nitrate + a quinol = a quinone + nitrite + H2O</text>
        <dbReference type="Rhea" id="RHEA:56144"/>
        <dbReference type="ChEBI" id="CHEBI:15377"/>
        <dbReference type="ChEBI" id="CHEBI:16301"/>
        <dbReference type="ChEBI" id="CHEBI:17632"/>
        <dbReference type="ChEBI" id="CHEBI:24646"/>
        <dbReference type="ChEBI" id="CHEBI:132124"/>
        <dbReference type="EC" id="1.7.5.1"/>
    </reaction>
</comment>
<reference evidence="19 20" key="1">
    <citation type="submission" date="2018-11" db="EMBL/GenBank/DDBJ databases">
        <title>Genomic Encyclopedia of Type Strains, Phase IV (KMG-IV): sequencing the most valuable type-strain genomes for metagenomic binning, comparative biology and taxonomic classification.</title>
        <authorList>
            <person name="Goeker M."/>
        </authorList>
    </citation>
    <scope>NUCLEOTIDE SEQUENCE [LARGE SCALE GENOMIC DNA]</scope>
    <source>
        <strain evidence="19 20">DSM 16974</strain>
    </source>
</reference>
<evidence type="ECO:0000259" key="18">
    <source>
        <dbReference type="Pfam" id="PF02665"/>
    </source>
</evidence>
<dbReference type="GO" id="GO:0005886">
    <property type="term" value="C:plasma membrane"/>
    <property type="evidence" value="ECO:0007669"/>
    <property type="project" value="UniProtKB-SubCell"/>
</dbReference>
<keyword evidence="3" id="KW-0813">Transport</keyword>
<evidence type="ECO:0000256" key="17">
    <source>
        <dbReference type="SAM" id="Phobius"/>
    </source>
</evidence>
<evidence type="ECO:0000256" key="16">
    <source>
        <dbReference type="PIRSR" id="PIRSR603816-1"/>
    </source>
</evidence>
<name>A0A3N1P1U3_9GAMM</name>
<comment type="subunit">
    <text evidence="15">Dimer of heterotrimers each composed of an alpha, a beta and a gamma chain. Alpha and beta are catalytic chains; gamma chains are involved in binding the enzyme complex to the cytoplasmic membrane.</text>
</comment>
<feature type="transmembrane region" description="Helical" evidence="17">
    <location>
        <begin position="178"/>
        <end position="200"/>
    </location>
</feature>
<evidence type="ECO:0000256" key="12">
    <source>
        <dbReference type="ARBA" id="ARBA00023063"/>
    </source>
</evidence>
<keyword evidence="9 17" id="KW-1133">Transmembrane helix</keyword>
<organism evidence="19 20">
    <name type="scientific">Marinimicrobium koreense</name>
    <dbReference type="NCBI Taxonomy" id="306545"/>
    <lineage>
        <taxon>Bacteria</taxon>
        <taxon>Pseudomonadati</taxon>
        <taxon>Pseudomonadota</taxon>
        <taxon>Gammaproteobacteria</taxon>
        <taxon>Cellvibrionales</taxon>
        <taxon>Cellvibrionaceae</taxon>
        <taxon>Marinimicrobium</taxon>
    </lineage>
</organism>
<dbReference type="NCBIfam" id="TIGR00351">
    <property type="entry name" value="narI"/>
    <property type="match status" value="1"/>
</dbReference>
<dbReference type="FunFam" id="1.20.950.20:FF:000001">
    <property type="entry name" value="Respiratory nitrate reductase subunit gamma"/>
    <property type="match status" value="1"/>
</dbReference>
<accession>A0A3N1P1U3</accession>
<evidence type="ECO:0000256" key="15">
    <source>
        <dbReference type="ARBA" id="ARBA00063882"/>
    </source>
</evidence>
<evidence type="ECO:0000313" key="20">
    <source>
        <dbReference type="Proteomes" id="UP000273643"/>
    </source>
</evidence>
<feature type="binding site" description="axial binding residue" evidence="16">
    <location>
        <position position="56"/>
    </location>
    <ligand>
        <name>heme b</name>
        <dbReference type="ChEBI" id="CHEBI:60344"/>
        <label>1</label>
    </ligand>
    <ligandPart>
        <name>Fe</name>
        <dbReference type="ChEBI" id="CHEBI:18248"/>
    </ligandPart>
</feature>
<evidence type="ECO:0000256" key="2">
    <source>
        <dbReference type="ARBA" id="ARBA00012500"/>
    </source>
</evidence>
<proteinExistence type="predicted"/>
<comment type="caution">
    <text evidence="19">The sequence shown here is derived from an EMBL/GenBank/DDBJ whole genome shotgun (WGS) entry which is preliminary data.</text>
</comment>